<proteinExistence type="predicted"/>
<comment type="caution">
    <text evidence="1">The sequence shown here is derived from an EMBL/GenBank/DDBJ whole genome shotgun (WGS) entry which is preliminary data.</text>
</comment>
<accession>A0ACB9FBB7</accession>
<reference evidence="1 2" key="2">
    <citation type="journal article" date="2022" name="Mol. Ecol. Resour.">
        <title>The genomes of chicory, endive, great burdock and yacon provide insights into Asteraceae paleo-polyploidization history and plant inulin production.</title>
        <authorList>
            <person name="Fan W."/>
            <person name="Wang S."/>
            <person name="Wang H."/>
            <person name="Wang A."/>
            <person name="Jiang F."/>
            <person name="Liu H."/>
            <person name="Zhao H."/>
            <person name="Xu D."/>
            <person name="Zhang Y."/>
        </authorList>
    </citation>
    <scope>NUCLEOTIDE SEQUENCE [LARGE SCALE GENOMIC DNA]</scope>
    <source>
        <strain evidence="2">cv. Punajuju</strain>
        <tissue evidence="1">Leaves</tissue>
    </source>
</reference>
<evidence type="ECO:0000313" key="2">
    <source>
        <dbReference type="Proteomes" id="UP001055811"/>
    </source>
</evidence>
<dbReference type="EMBL" id="CM042011">
    <property type="protein sequence ID" value="KAI3768409.1"/>
    <property type="molecule type" value="Genomic_DNA"/>
</dbReference>
<gene>
    <name evidence="1" type="ORF">L2E82_19069</name>
</gene>
<evidence type="ECO:0000313" key="1">
    <source>
        <dbReference type="EMBL" id="KAI3768409.1"/>
    </source>
</evidence>
<sequence>MGILVNLVRIKVNLTRHARNFTSCNNAVSLYLERASLIDKIRLILRSNSPDSLVSILNHPSLDTFVVANALKSAPSPHSALSLIETLKTIPDFTHNQNTLHALAKILAKSGQIGKLKALVNGINSGKFRNVPRVSFMDQMKLYAAANDLDSVLSVWHEWKVSQKRPNIESYNIIMSLCAQTGKDYEAVKTFCRIIDEGQVPNSRTYTVIIQHLLKSGNSNPAMEVFKMLPFLGVKPTLRQYTVLIDAFCETNQFDVVKTLLDEMKVNGILPTRGVLSSLQKMHDAGFVEETLELIKEMSPDERIENVKLSDEDDDDDDVDDDVDKVKLRPWFDPRILANSLTFWRPEEVSTLENANFIWTNRLVSKMIRSFKSADSAFEFFNWVDNKKGFTHDVHTISKIITKLALEGRVDLVEKLVSKIKNKGIQLPYSTLKVIIDNYGITKNGESALRIFRDSKTLCGTLSKKSLLSLYTSLLTTLVKCKMGGNALDTLDEMILSGVVPEIQTFSRLMEYFGREGDIKTVERLFWMVKQSGLQPDVYMFKVLICVYCKLNRVVLAFKTFEDMRSCNLMFDVSTKRLLVKSLWKEGKLKEASNVEETSLEINDGFISVDLARVYKVYCGSFTISDSKEQL</sequence>
<protein>
    <submittedName>
        <fullName evidence="1">Uncharacterized protein</fullName>
    </submittedName>
</protein>
<name>A0ACB9FBB7_CICIN</name>
<dbReference type="Proteomes" id="UP001055811">
    <property type="component" value="Linkage Group LG03"/>
</dbReference>
<reference evidence="2" key="1">
    <citation type="journal article" date="2022" name="Mol. Ecol. Resour.">
        <title>The genomes of chicory, endive, great burdock and yacon provide insights into Asteraceae palaeo-polyploidization history and plant inulin production.</title>
        <authorList>
            <person name="Fan W."/>
            <person name="Wang S."/>
            <person name="Wang H."/>
            <person name="Wang A."/>
            <person name="Jiang F."/>
            <person name="Liu H."/>
            <person name="Zhao H."/>
            <person name="Xu D."/>
            <person name="Zhang Y."/>
        </authorList>
    </citation>
    <scope>NUCLEOTIDE SEQUENCE [LARGE SCALE GENOMIC DNA]</scope>
    <source>
        <strain evidence="2">cv. Punajuju</strain>
    </source>
</reference>
<keyword evidence="2" id="KW-1185">Reference proteome</keyword>
<organism evidence="1 2">
    <name type="scientific">Cichorium intybus</name>
    <name type="common">Chicory</name>
    <dbReference type="NCBI Taxonomy" id="13427"/>
    <lineage>
        <taxon>Eukaryota</taxon>
        <taxon>Viridiplantae</taxon>
        <taxon>Streptophyta</taxon>
        <taxon>Embryophyta</taxon>
        <taxon>Tracheophyta</taxon>
        <taxon>Spermatophyta</taxon>
        <taxon>Magnoliopsida</taxon>
        <taxon>eudicotyledons</taxon>
        <taxon>Gunneridae</taxon>
        <taxon>Pentapetalae</taxon>
        <taxon>asterids</taxon>
        <taxon>campanulids</taxon>
        <taxon>Asterales</taxon>
        <taxon>Asteraceae</taxon>
        <taxon>Cichorioideae</taxon>
        <taxon>Cichorieae</taxon>
        <taxon>Cichoriinae</taxon>
        <taxon>Cichorium</taxon>
    </lineage>
</organism>